<keyword evidence="4 7" id="KW-0472">Membrane</keyword>
<feature type="transmembrane region" description="Helical" evidence="7">
    <location>
        <begin position="481"/>
        <end position="505"/>
    </location>
</feature>
<evidence type="ECO:0000256" key="4">
    <source>
        <dbReference type="ARBA" id="ARBA00023136"/>
    </source>
</evidence>
<feature type="compositionally biased region" description="Polar residues" evidence="6">
    <location>
        <begin position="158"/>
        <end position="178"/>
    </location>
</feature>
<dbReference type="EMBL" id="JAWDGP010006036">
    <property type="protein sequence ID" value="KAK3748260.1"/>
    <property type="molecule type" value="Genomic_DNA"/>
</dbReference>
<dbReference type="GO" id="GO:0038023">
    <property type="term" value="F:signaling receptor activity"/>
    <property type="evidence" value="ECO:0007669"/>
    <property type="project" value="UniProtKB-ARBA"/>
</dbReference>
<comment type="subcellular location">
    <subcellularLocation>
        <location evidence="1">Membrane</location>
        <topology evidence="1">Multi-pass membrane protein</topology>
    </subcellularLocation>
</comment>
<dbReference type="InterPro" id="IPR013604">
    <property type="entry name" value="7TM_chemorcpt"/>
</dbReference>
<feature type="compositionally biased region" description="Polar residues" evidence="6">
    <location>
        <begin position="118"/>
        <end position="137"/>
    </location>
</feature>
<feature type="transmembrane region" description="Helical" evidence="7">
    <location>
        <begin position="362"/>
        <end position="384"/>
    </location>
</feature>
<feature type="transmembrane region" description="Helical" evidence="7">
    <location>
        <begin position="298"/>
        <end position="322"/>
    </location>
</feature>
<reference evidence="8" key="1">
    <citation type="journal article" date="2023" name="G3 (Bethesda)">
        <title>A reference genome for the long-term kleptoplast-retaining sea slug Elysia crispata morphotype clarki.</title>
        <authorList>
            <person name="Eastman K.E."/>
            <person name="Pendleton A.L."/>
            <person name="Shaikh M.A."/>
            <person name="Suttiyut T."/>
            <person name="Ogas R."/>
            <person name="Tomko P."/>
            <person name="Gavelis G."/>
            <person name="Widhalm J.R."/>
            <person name="Wisecaver J.H."/>
        </authorList>
    </citation>
    <scope>NUCLEOTIDE SEQUENCE</scope>
    <source>
        <strain evidence="8">ECLA1</strain>
    </source>
</reference>
<comment type="caution">
    <text evidence="8">The sequence shown here is derived from an EMBL/GenBank/DDBJ whole genome shotgun (WGS) entry which is preliminary data.</text>
</comment>
<organism evidence="8 9">
    <name type="scientific">Elysia crispata</name>
    <name type="common">lettuce slug</name>
    <dbReference type="NCBI Taxonomy" id="231223"/>
    <lineage>
        <taxon>Eukaryota</taxon>
        <taxon>Metazoa</taxon>
        <taxon>Spiralia</taxon>
        <taxon>Lophotrochozoa</taxon>
        <taxon>Mollusca</taxon>
        <taxon>Gastropoda</taxon>
        <taxon>Heterobranchia</taxon>
        <taxon>Euthyneura</taxon>
        <taxon>Panpulmonata</taxon>
        <taxon>Sacoglossa</taxon>
        <taxon>Placobranchoidea</taxon>
        <taxon>Plakobranchidae</taxon>
        <taxon>Elysia</taxon>
    </lineage>
</organism>
<evidence type="ECO:0000256" key="7">
    <source>
        <dbReference type="SAM" id="Phobius"/>
    </source>
</evidence>
<dbReference type="Proteomes" id="UP001283361">
    <property type="component" value="Unassembled WGS sequence"/>
</dbReference>
<accession>A0AAE1D034</accession>
<keyword evidence="9" id="KW-1185">Reference proteome</keyword>
<feature type="transmembrane region" description="Helical" evidence="7">
    <location>
        <begin position="511"/>
        <end position="534"/>
    </location>
</feature>
<gene>
    <name evidence="8" type="ORF">RRG08_039512</name>
</gene>
<evidence type="ECO:0000256" key="3">
    <source>
        <dbReference type="ARBA" id="ARBA00022989"/>
    </source>
</evidence>
<feature type="transmembrane region" description="Helical" evidence="7">
    <location>
        <begin position="404"/>
        <end position="432"/>
    </location>
</feature>
<keyword evidence="2 7" id="KW-0812">Transmembrane</keyword>
<evidence type="ECO:0000313" key="9">
    <source>
        <dbReference type="Proteomes" id="UP001283361"/>
    </source>
</evidence>
<evidence type="ECO:0000256" key="5">
    <source>
        <dbReference type="ARBA" id="ARBA00023170"/>
    </source>
</evidence>
<dbReference type="PANTHER" id="PTHR21421:SF29">
    <property type="entry name" value="GUSTATORY RECEPTOR 5A FOR TREHALOSE-RELATED"/>
    <property type="match status" value="1"/>
</dbReference>
<evidence type="ECO:0000256" key="6">
    <source>
        <dbReference type="SAM" id="MobiDB-lite"/>
    </source>
</evidence>
<dbReference type="GO" id="GO:0016020">
    <property type="term" value="C:membrane"/>
    <property type="evidence" value="ECO:0007669"/>
    <property type="project" value="UniProtKB-SubCell"/>
</dbReference>
<protein>
    <recommendedName>
        <fullName evidence="10">Gustatory receptor</fullName>
    </recommendedName>
</protein>
<feature type="transmembrane region" description="Helical" evidence="7">
    <location>
        <begin position="591"/>
        <end position="609"/>
    </location>
</feature>
<dbReference type="Pfam" id="PF08395">
    <property type="entry name" value="7tm_7"/>
    <property type="match status" value="1"/>
</dbReference>
<keyword evidence="5" id="KW-0675">Receptor</keyword>
<name>A0AAE1D034_9GAST</name>
<evidence type="ECO:0000256" key="1">
    <source>
        <dbReference type="ARBA" id="ARBA00004141"/>
    </source>
</evidence>
<dbReference type="GO" id="GO:0050909">
    <property type="term" value="P:sensory perception of taste"/>
    <property type="evidence" value="ECO:0007669"/>
    <property type="project" value="InterPro"/>
</dbReference>
<feature type="region of interest" description="Disordered" evidence="6">
    <location>
        <begin position="80"/>
        <end position="211"/>
    </location>
</feature>
<dbReference type="GO" id="GO:0051606">
    <property type="term" value="P:detection of stimulus"/>
    <property type="evidence" value="ECO:0007669"/>
    <property type="project" value="UniProtKB-ARBA"/>
</dbReference>
<evidence type="ECO:0008006" key="10">
    <source>
        <dbReference type="Google" id="ProtNLM"/>
    </source>
</evidence>
<dbReference type="PANTHER" id="PTHR21421">
    <property type="entry name" value="GUSTATORY RECEPTOR"/>
    <property type="match status" value="1"/>
</dbReference>
<proteinExistence type="predicted"/>
<evidence type="ECO:0000256" key="2">
    <source>
        <dbReference type="ARBA" id="ARBA00022692"/>
    </source>
</evidence>
<feature type="transmembrane region" description="Helical" evidence="7">
    <location>
        <begin position="267"/>
        <end position="286"/>
    </location>
</feature>
<sequence>MDETAATLHARRLVESLEADPPEPLQGACAKGALRSLLRSLRVMGVFYEHDHYDTIPNSPEALTEVEYLSEENLKHFVESEKESFGSSGKPRQKNSDFGSGFGVNGKRSPFEDYKPNVKNSPSTVNKPKSSSTNSDKSGGIFFVKSQKPASIEEKYSNSKNSISERTSENLTSLQNRNRASDEMDGNSLSPSSSSMSSTGQPPTSSISPSNPGNYLDRCGVIQNPLASPVLQALGYCSKRCSDTNLAEQYSKLMSSRKQPRTGWRRFLSDRTYAFLVCLVLWGNFLRMLRFPFVDHGISIPMLVIPSSWFLSTVINSTWLFICCTRPQNFLLFFQRWHVLYKDPVTRGLGLRGLIPVKHSRYILAVLWGMFGLNSVSCFVISVMDNSFSDSMNQGFYVTGSRSVVGIFITNVVLTFCTFAWLGPPALIVAFCRLITKLFAEFEEVFKLHVTAAGNKFPKHLRLLRECHLAMCDTVELLDRYISVASGLIFAVAICTACFLLYVLVNNSMDYTAMGIVVFWLVSSILLVAIIVHYQGSVNTAMHSVGSSLLTIQTSNANQDQLAQLQMFLAKINGSTMGFTAFGLITVTKDLILALLSLYITYAIILLQFQ</sequence>
<feature type="compositionally biased region" description="Low complexity" evidence="6">
    <location>
        <begin position="188"/>
        <end position="206"/>
    </location>
</feature>
<keyword evidence="3 7" id="KW-1133">Transmembrane helix</keyword>
<evidence type="ECO:0000313" key="8">
    <source>
        <dbReference type="EMBL" id="KAK3748260.1"/>
    </source>
</evidence>
<dbReference type="AlphaFoldDB" id="A0AAE1D034"/>